<evidence type="ECO:0000313" key="3">
    <source>
        <dbReference type="Proteomes" id="UP000256970"/>
    </source>
</evidence>
<proteinExistence type="predicted"/>
<dbReference type="InterPro" id="IPR009003">
    <property type="entry name" value="Peptidase_S1_PA"/>
</dbReference>
<dbReference type="AlphaFoldDB" id="A0A383WA69"/>
<dbReference type="Gene3D" id="2.40.10.10">
    <property type="entry name" value="Trypsin-like serine proteases"/>
    <property type="match status" value="2"/>
</dbReference>
<dbReference type="SUPFAM" id="SSF50494">
    <property type="entry name" value="Trypsin-like serine proteases"/>
    <property type="match status" value="1"/>
</dbReference>
<feature type="chain" id="PRO_5016888518" description="Peptidase S1 domain-containing protein" evidence="1">
    <location>
        <begin position="28"/>
        <end position="449"/>
    </location>
</feature>
<evidence type="ECO:0000256" key="1">
    <source>
        <dbReference type="SAM" id="SignalP"/>
    </source>
</evidence>
<feature type="signal peptide" evidence="1">
    <location>
        <begin position="1"/>
        <end position="27"/>
    </location>
</feature>
<dbReference type="Proteomes" id="UP000256970">
    <property type="component" value="Unassembled WGS sequence"/>
</dbReference>
<accession>A0A383WA69</accession>
<protein>
    <recommendedName>
        <fullName evidence="4">Peptidase S1 domain-containing protein</fullName>
    </recommendedName>
</protein>
<organism evidence="2 3">
    <name type="scientific">Tetradesmus obliquus</name>
    <name type="common">Green alga</name>
    <name type="synonym">Acutodesmus obliquus</name>
    <dbReference type="NCBI Taxonomy" id="3088"/>
    <lineage>
        <taxon>Eukaryota</taxon>
        <taxon>Viridiplantae</taxon>
        <taxon>Chlorophyta</taxon>
        <taxon>core chlorophytes</taxon>
        <taxon>Chlorophyceae</taxon>
        <taxon>CS clade</taxon>
        <taxon>Sphaeropleales</taxon>
        <taxon>Scenedesmaceae</taxon>
        <taxon>Tetradesmus</taxon>
    </lineage>
</organism>
<evidence type="ECO:0000313" key="2">
    <source>
        <dbReference type="EMBL" id="SZX74351.1"/>
    </source>
</evidence>
<name>A0A383WA69_TETOB</name>
<keyword evidence="1" id="KW-0732">Signal</keyword>
<gene>
    <name evidence="2" type="ORF">BQ4739_LOCUS14636</name>
</gene>
<dbReference type="EMBL" id="FNXT01001213">
    <property type="protein sequence ID" value="SZX74351.1"/>
    <property type="molecule type" value="Genomic_DNA"/>
</dbReference>
<keyword evidence="3" id="KW-1185">Reference proteome</keyword>
<evidence type="ECO:0008006" key="4">
    <source>
        <dbReference type="Google" id="ProtNLM"/>
    </source>
</evidence>
<reference evidence="2 3" key="1">
    <citation type="submission" date="2016-10" db="EMBL/GenBank/DDBJ databases">
        <authorList>
            <person name="Cai Z."/>
        </authorList>
    </citation>
    <scope>NUCLEOTIDE SEQUENCE [LARGE SCALE GENOMIC DNA]</scope>
</reference>
<sequence length="449" mass="47103">MRRSLASASTLCAVLLAAALLCAAASGQPRRLLQEEYVTESPAYNIEHVAAVASAAPAAAGTAPLQVSQPSPDEAFELPAGFDATRFVYRSATRRGAIKGAAAADVAVTNARRRAVHPTAATAAPGSPEAQAATAAVAVATEASAVTSTADALPASTNTTKDQIVAASSGVNPSAWCPNPTSSYASSAESYEACVILARQSNGARIPWCTAFFVTSPGSKSNIALTAGHCVSDSKNTFTLDNRNYGVDKESIICCAYDRAVDQSKGSQGYCPQSASYKILNYKLYSSYHNGGRRSHDMAVVATANAIGPTGGEIIPGKWAVDNWDGAASGKRDWWVYGYPQYDDRYSTCKRDFYGRRWSWGVSGPVINQPSSSAASYMYGNSCGGLSGAPVYDGTRRAITSVLVASDINCDASGWGRISTTAIRGYPSGRTHLKDAWSGVDVYSLWQGL</sequence>
<dbReference type="InterPro" id="IPR043504">
    <property type="entry name" value="Peptidase_S1_PA_chymotrypsin"/>
</dbReference>